<comment type="subcellular location">
    <subcellularLocation>
        <location evidence="6">Cell membrane</location>
        <topology evidence="6">Multi-pass membrane protein</topology>
    </subcellularLocation>
    <subcellularLocation>
        <location evidence="1">Membrane</location>
    </subcellularLocation>
</comment>
<feature type="transmembrane region" description="Helical" evidence="6">
    <location>
        <begin position="17"/>
        <end position="36"/>
    </location>
</feature>
<protein>
    <recommendedName>
        <fullName evidence="6">SURF1-like protein</fullName>
    </recommendedName>
</protein>
<evidence type="ECO:0000256" key="1">
    <source>
        <dbReference type="ARBA" id="ARBA00004370"/>
    </source>
</evidence>
<reference evidence="7 8" key="1">
    <citation type="submission" date="2015-11" db="EMBL/GenBank/DDBJ databases">
        <title>Genomic analysis of 38 Legionella species identifies large and diverse effector repertoires.</title>
        <authorList>
            <person name="Burstein D."/>
            <person name="Amaro F."/>
            <person name="Zusman T."/>
            <person name="Lifshitz Z."/>
            <person name="Cohen O."/>
            <person name="Gilbert J.A."/>
            <person name="Pupko T."/>
            <person name="Shuman H.A."/>
            <person name="Segal G."/>
        </authorList>
    </citation>
    <scope>NUCLEOTIDE SEQUENCE [LARGE SCALE GENOMIC DNA]</scope>
    <source>
        <strain evidence="7 8">CDC#1442-AUS-E</strain>
    </source>
</reference>
<dbReference type="GO" id="GO:0005886">
    <property type="term" value="C:plasma membrane"/>
    <property type="evidence" value="ECO:0007669"/>
    <property type="project" value="UniProtKB-SubCell"/>
</dbReference>
<keyword evidence="5 6" id="KW-0472">Membrane</keyword>
<dbReference type="Pfam" id="PF02104">
    <property type="entry name" value="SURF1"/>
    <property type="match status" value="1"/>
</dbReference>
<accession>A0A0W0XLK7</accession>
<dbReference type="AlphaFoldDB" id="A0A0W0XLK7"/>
<comment type="similarity">
    <text evidence="2 6">Belongs to the SURF1 family.</text>
</comment>
<dbReference type="InterPro" id="IPR002994">
    <property type="entry name" value="Surf1/Shy1"/>
</dbReference>
<evidence type="ECO:0000313" key="8">
    <source>
        <dbReference type="Proteomes" id="UP000054618"/>
    </source>
</evidence>
<keyword evidence="4 6" id="KW-1133">Transmembrane helix</keyword>
<dbReference type="OrthoDB" id="9789940at2"/>
<evidence type="ECO:0000313" key="7">
    <source>
        <dbReference type="EMBL" id="KTD45406.1"/>
    </source>
</evidence>
<gene>
    <name evidence="7" type="ORF">Lqui_2877</name>
</gene>
<feature type="transmembrane region" description="Helical" evidence="6">
    <location>
        <begin position="211"/>
        <end position="230"/>
    </location>
</feature>
<dbReference type="Proteomes" id="UP000054618">
    <property type="component" value="Unassembled WGS sequence"/>
</dbReference>
<evidence type="ECO:0000256" key="4">
    <source>
        <dbReference type="ARBA" id="ARBA00022989"/>
    </source>
</evidence>
<dbReference type="PANTHER" id="PTHR23427:SF2">
    <property type="entry name" value="SURFEIT LOCUS PROTEIN 1"/>
    <property type="match status" value="1"/>
</dbReference>
<organism evidence="7 8">
    <name type="scientific">Legionella quinlivanii</name>
    <dbReference type="NCBI Taxonomy" id="45073"/>
    <lineage>
        <taxon>Bacteria</taxon>
        <taxon>Pseudomonadati</taxon>
        <taxon>Pseudomonadota</taxon>
        <taxon>Gammaproteobacteria</taxon>
        <taxon>Legionellales</taxon>
        <taxon>Legionellaceae</taxon>
        <taxon>Legionella</taxon>
    </lineage>
</organism>
<keyword evidence="8" id="KW-1185">Reference proteome</keyword>
<name>A0A0W0XLK7_9GAMM</name>
<dbReference type="CDD" id="cd06662">
    <property type="entry name" value="SURF1"/>
    <property type="match status" value="1"/>
</dbReference>
<dbReference type="STRING" id="45073.Lqui_2877"/>
<keyword evidence="6" id="KW-1003">Cell membrane</keyword>
<dbReference type="PROSITE" id="PS50895">
    <property type="entry name" value="SURF1"/>
    <property type="match status" value="1"/>
</dbReference>
<dbReference type="PATRIC" id="fig|45073.5.peg.3054"/>
<evidence type="ECO:0000256" key="2">
    <source>
        <dbReference type="ARBA" id="ARBA00007165"/>
    </source>
</evidence>
<keyword evidence="3 6" id="KW-0812">Transmembrane</keyword>
<evidence type="ECO:0000256" key="6">
    <source>
        <dbReference type="RuleBase" id="RU363076"/>
    </source>
</evidence>
<sequence>MLSVTCFNHRFTSGGRMIVLAVLAIVLLIVLGFWQLHRAEEKQLILSAEARETQLPPVEWAAGMPYPKQYQLIEVKGRYLSSVFLLDNQFFEHQPGYNVLSPYLLADGHLLLIDRGWIAGDRSHIPELPPLLPAHHLSGRAYFPSAKSWVLGQEAEIKSDSITIVERIDVNLISNLLHKSVYPFIIRLNKDDVNGFTRKWPTVTMSPQRHYAYALQWFALAFIALVVFIGSNLKKIND</sequence>
<dbReference type="RefSeq" id="WP_058508931.1">
    <property type="nucleotide sequence ID" value="NZ_CAAAIK010000017.1"/>
</dbReference>
<proteinExistence type="inferred from homology"/>
<evidence type="ECO:0000256" key="5">
    <source>
        <dbReference type="ARBA" id="ARBA00023136"/>
    </source>
</evidence>
<evidence type="ECO:0000256" key="3">
    <source>
        <dbReference type="ARBA" id="ARBA00022692"/>
    </source>
</evidence>
<dbReference type="PANTHER" id="PTHR23427">
    <property type="entry name" value="SURFEIT LOCUS PROTEIN"/>
    <property type="match status" value="1"/>
</dbReference>
<dbReference type="EMBL" id="LNYS01000025">
    <property type="protein sequence ID" value="KTD45406.1"/>
    <property type="molecule type" value="Genomic_DNA"/>
</dbReference>
<dbReference type="InterPro" id="IPR045214">
    <property type="entry name" value="Surf1/Surf4"/>
</dbReference>
<comment type="caution">
    <text evidence="7">The sequence shown here is derived from an EMBL/GenBank/DDBJ whole genome shotgun (WGS) entry which is preliminary data.</text>
</comment>